<dbReference type="AlphaFoldDB" id="A0A9X7J5J7"/>
<name>A0A9X7J5J7_9FIRM</name>
<proteinExistence type="predicted"/>
<evidence type="ECO:0000313" key="1">
    <source>
        <dbReference type="EMBL" id="PRR77625.1"/>
    </source>
</evidence>
<organism evidence="1 2">
    <name type="scientific">Neomoorella stamsii</name>
    <dbReference type="NCBI Taxonomy" id="1266720"/>
    <lineage>
        <taxon>Bacteria</taxon>
        <taxon>Bacillati</taxon>
        <taxon>Bacillota</taxon>
        <taxon>Clostridia</taxon>
        <taxon>Neomoorellales</taxon>
        <taxon>Neomoorellaceae</taxon>
        <taxon>Neomoorella</taxon>
    </lineage>
</organism>
<gene>
    <name evidence="1" type="ORF">MOST_01220</name>
</gene>
<accession>A0A9X7J5J7</accession>
<dbReference type="Proteomes" id="UP000239430">
    <property type="component" value="Unassembled WGS sequence"/>
</dbReference>
<reference evidence="1 2" key="1">
    <citation type="submission" date="2018-03" db="EMBL/GenBank/DDBJ databases">
        <title>Genome sequence of Moorella stamsii DSM 26217.</title>
        <authorList>
            <person name="Poehlein A."/>
            <person name="Daniel R."/>
        </authorList>
    </citation>
    <scope>NUCLEOTIDE SEQUENCE [LARGE SCALE GENOMIC DNA]</scope>
    <source>
        <strain evidence="2">DSM 26217</strain>
    </source>
</reference>
<dbReference type="EMBL" id="PVXL01000006">
    <property type="protein sequence ID" value="PRR77625.1"/>
    <property type="molecule type" value="Genomic_DNA"/>
</dbReference>
<comment type="caution">
    <text evidence="1">The sequence shown here is derived from an EMBL/GenBank/DDBJ whole genome shotgun (WGS) entry which is preliminary data.</text>
</comment>
<sequence>MNNLITLGTNHAIKSVPMPITVSNVLDLSPLFITLNQMSLPSRVVAAFKKESAELKIAAHNAPKIIPATHLGNNWTV</sequence>
<evidence type="ECO:0000313" key="2">
    <source>
        <dbReference type="Proteomes" id="UP000239430"/>
    </source>
</evidence>
<keyword evidence="2" id="KW-1185">Reference proteome</keyword>
<protein>
    <submittedName>
        <fullName evidence="1">Uncharacterized protein</fullName>
    </submittedName>
</protein>